<evidence type="ECO:0000313" key="3">
    <source>
        <dbReference type="Proteomes" id="UP000006039"/>
    </source>
</evidence>
<dbReference type="EnsemblFungi" id="EJT71628">
    <property type="protein sequence ID" value="EJT71628"/>
    <property type="gene ID" value="GGTG_10883"/>
</dbReference>
<dbReference type="AlphaFoldDB" id="J3PBL1"/>
<dbReference type="OrthoDB" id="5125733at2759"/>
<organism evidence="1">
    <name type="scientific">Gaeumannomyces tritici (strain R3-111a-1)</name>
    <name type="common">Wheat and barley take-all root rot fungus</name>
    <name type="synonym">Gaeumannomyces graminis var. tritici</name>
    <dbReference type="NCBI Taxonomy" id="644352"/>
    <lineage>
        <taxon>Eukaryota</taxon>
        <taxon>Fungi</taxon>
        <taxon>Dikarya</taxon>
        <taxon>Ascomycota</taxon>
        <taxon>Pezizomycotina</taxon>
        <taxon>Sordariomycetes</taxon>
        <taxon>Sordariomycetidae</taxon>
        <taxon>Magnaporthales</taxon>
        <taxon>Magnaporthaceae</taxon>
        <taxon>Gaeumannomyces</taxon>
    </lineage>
</organism>
<dbReference type="VEuPathDB" id="FungiDB:GGTG_10883"/>
<name>J3PBL1_GAET3</name>
<reference evidence="2" key="5">
    <citation type="submission" date="2018-04" db="UniProtKB">
        <authorList>
            <consortium name="EnsemblFungi"/>
        </authorList>
    </citation>
    <scope>IDENTIFICATION</scope>
    <source>
        <strain evidence="2">R3-111a-1</strain>
    </source>
</reference>
<keyword evidence="3" id="KW-1185">Reference proteome</keyword>
<dbReference type="GeneID" id="20351341"/>
<evidence type="ECO:0000313" key="2">
    <source>
        <dbReference type="EnsemblFungi" id="EJT71628"/>
    </source>
</evidence>
<reference evidence="2" key="4">
    <citation type="journal article" date="2015" name="G3 (Bethesda)">
        <title>Genome sequences of three phytopathogenic species of the Magnaporthaceae family of fungi.</title>
        <authorList>
            <person name="Okagaki L.H."/>
            <person name="Nunes C.C."/>
            <person name="Sailsbery J."/>
            <person name="Clay B."/>
            <person name="Brown D."/>
            <person name="John T."/>
            <person name="Oh Y."/>
            <person name="Young N."/>
            <person name="Fitzgerald M."/>
            <person name="Haas B.J."/>
            <person name="Zeng Q."/>
            <person name="Young S."/>
            <person name="Adiconis X."/>
            <person name="Fan L."/>
            <person name="Levin J.Z."/>
            <person name="Mitchell T.K."/>
            <person name="Okubara P.A."/>
            <person name="Farman M.L."/>
            <person name="Kohn L.M."/>
            <person name="Birren B."/>
            <person name="Ma L.-J."/>
            <person name="Dean R.A."/>
        </authorList>
    </citation>
    <scope>NUCLEOTIDE SEQUENCE</scope>
    <source>
        <strain evidence="2">R3-111a-1</strain>
    </source>
</reference>
<protein>
    <submittedName>
        <fullName evidence="1 2">Uncharacterized protein</fullName>
    </submittedName>
</protein>
<evidence type="ECO:0000313" key="1">
    <source>
        <dbReference type="EMBL" id="EJT71628.1"/>
    </source>
</evidence>
<gene>
    <name evidence="2" type="primary">20351341</name>
    <name evidence="1" type="ORF">GGTG_10883</name>
</gene>
<dbReference type="RefSeq" id="XP_009227025.1">
    <property type="nucleotide sequence ID" value="XM_009228761.1"/>
</dbReference>
<sequence>MAIPNAQPVRCSMQLASPRSLFAKVRSASLTTNIILPGEPRLAAPDGAATADPADNPRGRELTHEGFHAELDGYHVDHKPAARNCKFIYLGRRRTSDAEIYRQLLVVEPMRAGTYRRVGRDCHWDPRTYEACRPWTDSLWRMGGECQV</sequence>
<reference evidence="1" key="2">
    <citation type="submission" date="2010-07" db="EMBL/GenBank/DDBJ databases">
        <authorList>
            <consortium name="The Broad Institute Genome Sequencing Platform"/>
            <consortium name="Broad Institute Genome Sequencing Center for Infectious Disease"/>
            <person name="Ma L.-J."/>
            <person name="Dead R."/>
            <person name="Young S."/>
            <person name="Zeng Q."/>
            <person name="Koehrsen M."/>
            <person name="Alvarado L."/>
            <person name="Berlin A."/>
            <person name="Chapman S.B."/>
            <person name="Chen Z."/>
            <person name="Freedman E."/>
            <person name="Gellesch M."/>
            <person name="Goldberg J."/>
            <person name="Griggs A."/>
            <person name="Gujja S."/>
            <person name="Heilman E.R."/>
            <person name="Heiman D."/>
            <person name="Hepburn T."/>
            <person name="Howarth C."/>
            <person name="Jen D."/>
            <person name="Larson L."/>
            <person name="Mehta T."/>
            <person name="Neiman D."/>
            <person name="Pearson M."/>
            <person name="Roberts A."/>
            <person name="Saif S."/>
            <person name="Shea T."/>
            <person name="Shenoy N."/>
            <person name="Sisk P."/>
            <person name="Stolte C."/>
            <person name="Sykes S."/>
            <person name="Walk T."/>
            <person name="White J."/>
            <person name="Yandava C."/>
            <person name="Haas B."/>
            <person name="Nusbaum C."/>
            <person name="Birren B."/>
        </authorList>
    </citation>
    <scope>NUCLEOTIDE SEQUENCE</scope>
    <source>
        <strain evidence="1">R3-111a-1</strain>
    </source>
</reference>
<reference evidence="1" key="3">
    <citation type="submission" date="2010-09" db="EMBL/GenBank/DDBJ databases">
        <title>Annotation of Gaeumannomyces graminis var. tritici R3-111a-1.</title>
        <authorList>
            <consortium name="The Broad Institute Genome Sequencing Platform"/>
            <person name="Ma L.-J."/>
            <person name="Dead R."/>
            <person name="Young S.K."/>
            <person name="Zeng Q."/>
            <person name="Gargeya S."/>
            <person name="Fitzgerald M."/>
            <person name="Haas B."/>
            <person name="Abouelleil A."/>
            <person name="Alvarado L."/>
            <person name="Arachchi H.M."/>
            <person name="Berlin A."/>
            <person name="Brown A."/>
            <person name="Chapman S.B."/>
            <person name="Chen Z."/>
            <person name="Dunbar C."/>
            <person name="Freedman E."/>
            <person name="Gearin G."/>
            <person name="Gellesch M."/>
            <person name="Goldberg J."/>
            <person name="Griggs A."/>
            <person name="Gujja S."/>
            <person name="Heiman D."/>
            <person name="Howarth C."/>
            <person name="Larson L."/>
            <person name="Lui A."/>
            <person name="MacDonald P.J.P."/>
            <person name="Mehta T."/>
            <person name="Montmayeur A."/>
            <person name="Murphy C."/>
            <person name="Neiman D."/>
            <person name="Pearson M."/>
            <person name="Priest M."/>
            <person name="Roberts A."/>
            <person name="Saif S."/>
            <person name="Shea T."/>
            <person name="Shenoy N."/>
            <person name="Sisk P."/>
            <person name="Stolte C."/>
            <person name="Sykes S."/>
            <person name="Yandava C."/>
            <person name="Wortman J."/>
            <person name="Nusbaum C."/>
            <person name="Birren B."/>
        </authorList>
    </citation>
    <scope>NUCLEOTIDE SEQUENCE</scope>
    <source>
        <strain evidence="1">R3-111a-1</strain>
    </source>
</reference>
<proteinExistence type="predicted"/>
<dbReference type="EMBL" id="GL385400">
    <property type="protein sequence ID" value="EJT71628.1"/>
    <property type="molecule type" value="Genomic_DNA"/>
</dbReference>
<dbReference type="Proteomes" id="UP000006039">
    <property type="component" value="Unassembled WGS sequence"/>
</dbReference>
<reference evidence="3" key="1">
    <citation type="submission" date="2010-07" db="EMBL/GenBank/DDBJ databases">
        <title>The genome sequence of Gaeumannomyces graminis var. tritici strain R3-111a-1.</title>
        <authorList>
            <consortium name="The Broad Institute Genome Sequencing Platform"/>
            <person name="Ma L.-J."/>
            <person name="Dead R."/>
            <person name="Young S."/>
            <person name="Zeng Q."/>
            <person name="Koehrsen M."/>
            <person name="Alvarado L."/>
            <person name="Berlin A."/>
            <person name="Chapman S.B."/>
            <person name="Chen Z."/>
            <person name="Freedman E."/>
            <person name="Gellesch M."/>
            <person name="Goldberg J."/>
            <person name="Griggs A."/>
            <person name="Gujja S."/>
            <person name="Heilman E.R."/>
            <person name="Heiman D."/>
            <person name="Hepburn T."/>
            <person name="Howarth C."/>
            <person name="Jen D."/>
            <person name="Larson L."/>
            <person name="Mehta T."/>
            <person name="Neiman D."/>
            <person name="Pearson M."/>
            <person name="Roberts A."/>
            <person name="Saif S."/>
            <person name="Shea T."/>
            <person name="Shenoy N."/>
            <person name="Sisk P."/>
            <person name="Stolte C."/>
            <person name="Sykes S."/>
            <person name="Walk T."/>
            <person name="White J."/>
            <person name="Yandava C."/>
            <person name="Haas B."/>
            <person name="Nusbaum C."/>
            <person name="Birren B."/>
        </authorList>
    </citation>
    <scope>NUCLEOTIDE SEQUENCE [LARGE SCALE GENOMIC DNA]</scope>
    <source>
        <strain evidence="3">R3-111a-1</strain>
    </source>
</reference>
<dbReference type="HOGENOM" id="CLU_1758921_0_0_1"/>
<accession>J3PBL1</accession>